<name>A0ACC5ZIN1_9TELE</name>
<gene>
    <name evidence="1" type="ORF">PDJAM_G00156660</name>
</gene>
<proteinExistence type="predicted"/>
<keyword evidence="2" id="KW-1185">Reference proteome</keyword>
<evidence type="ECO:0000313" key="2">
    <source>
        <dbReference type="Proteomes" id="UP000830395"/>
    </source>
</evidence>
<evidence type="ECO:0000313" key="1">
    <source>
        <dbReference type="EMBL" id="MCJ8747735.1"/>
    </source>
</evidence>
<accession>A0ACC5ZIN1</accession>
<comment type="caution">
    <text evidence="1">The sequence shown here is derived from an EMBL/GenBank/DDBJ whole genome shotgun (WGS) entry which is preliminary data.</text>
</comment>
<organism evidence="1 2">
    <name type="scientific">Pangasius djambal</name>
    <dbReference type="NCBI Taxonomy" id="1691987"/>
    <lineage>
        <taxon>Eukaryota</taxon>
        <taxon>Metazoa</taxon>
        <taxon>Chordata</taxon>
        <taxon>Craniata</taxon>
        <taxon>Vertebrata</taxon>
        <taxon>Euteleostomi</taxon>
        <taxon>Actinopterygii</taxon>
        <taxon>Neopterygii</taxon>
        <taxon>Teleostei</taxon>
        <taxon>Ostariophysi</taxon>
        <taxon>Siluriformes</taxon>
        <taxon>Pangasiidae</taxon>
        <taxon>Pangasius</taxon>
    </lineage>
</organism>
<dbReference type="Proteomes" id="UP000830395">
    <property type="component" value="Chromosome 26"/>
</dbReference>
<sequence length="199" mass="21512">MKVTVSFGSTGVVVPCKDGWIVRDLIDQATQRYKRIVEQDGEFLVRTHHVEYADGGILDPDDMLTDLLEDKDKLIAVYEEAELQPRAAVSPGGSVASGYSSPYTSEPELGVLRPAVGTEIEVTSSTLKSNTPLMVRSSSELVLSRPLDNGSRDTERNNNRPTATTGAGHVLTVKGGTTDTLREDMNRKTNNNNNSSSSG</sequence>
<reference evidence="1" key="1">
    <citation type="submission" date="2020-02" db="EMBL/GenBank/DDBJ databases">
        <title>Genome sequencing of the panga catfish, Pangasius djambal.</title>
        <authorList>
            <person name="Wen M."/>
            <person name="Zahm M."/>
            <person name="Roques C."/>
            <person name="Cabau C."/>
            <person name="Klopp C."/>
            <person name="Donnadieu C."/>
            <person name="Jouanno E."/>
            <person name="Avarre J.-C."/>
            <person name="Campet M."/>
            <person name="Ha T."/>
            <person name="Dugue R."/>
            <person name="Lampietro C."/>
            <person name="Louis A."/>
            <person name="Herpin A."/>
            <person name="Echchiki A."/>
            <person name="Berthelot C."/>
            <person name="Parey E."/>
            <person name="Roest-Crollius H."/>
            <person name="Braasch I."/>
            <person name="Postlethwait J.H."/>
            <person name="Bobe J."/>
            <person name="Montfort J."/>
            <person name="Bouchez O."/>
            <person name="Begum T."/>
            <person name="Schartl M."/>
            <person name="Gustiano R."/>
            <person name="Guiguen Y."/>
        </authorList>
    </citation>
    <scope>NUCLEOTIDE SEQUENCE</scope>
    <source>
        <strain evidence="1">Pdj_M5554</strain>
    </source>
</reference>
<dbReference type="EMBL" id="CM041000">
    <property type="protein sequence ID" value="MCJ8747735.1"/>
    <property type="molecule type" value="Genomic_DNA"/>
</dbReference>
<protein>
    <submittedName>
        <fullName evidence="1">Uncharacterized protein</fullName>
    </submittedName>
</protein>